<keyword evidence="9" id="KW-0067">ATP-binding</keyword>
<evidence type="ECO:0000256" key="2">
    <source>
        <dbReference type="ARBA" id="ARBA00007663"/>
    </source>
</evidence>
<reference evidence="13 14" key="1">
    <citation type="submission" date="2014-09" db="EMBL/GenBank/DDBJ databases">
        <title>Complete genome sequence of Endomicrobium proavitum.</title>
        <authorList>
            <person name="Zheng H."/>
        </authorList>
    </citation>
    <scope>NUCLEOTIDE SEQUENCE [LARGE SCALE GENOMIC DNA]</scope>
    <source>
        <strain evidence="13 14">Rsa215</strain>
    </source>
</reference>
<keyword evidence="14" id="KW-1185">Reference proteome</keyword>
<accession>A0A0G3WJ28</accession>
<dbReference type="PANTHER" id="PTHR17490">
    <property type="entry name" value="SUA5"/>
    <property type="match status" value="1"/>
</dbReference>
<feature type="domain" description="YrdC-like" evidence="12">
    <location>
        <begin position="12"/>
        <end position="195"/>
    </location>
</feature>
<dbReference type="GO" id="GO:0061710">
    <property type="term" value="F:L-threonylcarbamoyladenylate synthase"/>
    <property type="evidence" value="ECO:0007669"/>
    <property type="project" value="UniProtKB-EC"/>
</dbReference>
<evidence type="ECO:0000256" key="6">
    <source>
        <dbReference type="ARBA" id="ARBA00022694"/>
    </source>
</evidence>
<dbReference type="PANTHER" id="PTHR17490:SF16">
    <property type="entry name" value="THREONYLCARBAMOYL-AMP SYNTHASE"/>
    <property type="match status" value="1"/>
</dbReference>
<keyword evidence="5" id="KW-0808">Transferase</keyword>
<evidence type="ECO:0000313" key="13">
    <source>
        <dbReference type="EMBL" id="AKL98333.1"/>
    </source>
</evidence>
<evidence type="ECO:0000256" key="1">
    <source>
        <dbReference type="ARBA" id="ARBA00004496"/>
    </source>
</evidence>
<dbReference type="EC" id="2.7.7.87" evidence="3"/>
<dbReference type="NCBIfam" id="TIGR00057">
    <property type="entry name" value="L-threonylcarbamoyladenylate synthase"/>
    <property type="match status" value="1"/>
</dbReference>
<evidence type="ECO:0000256" key="3">
    <source>
        <dbReference type="ARBA" id="ARBA00012584"/>
    </source>
</evidence>
<protein>
    <recommendedName>
        <fullName evidence="10">L-threonylcarbamoyladenylate synthase</fullName>
        <ecNumber evidence="3">2.7.7.87</ecNumber>
    </recommendedName>
    <alternativeName>
        <fullName evidence="10">L-threonylcarbamoyladenylate synthase</fullName>
    </alternativeName>
</protein>
<evidence type="ECO:0000259" key="12">
    <source>
        <dbReference type="PROSITE" id="PS51163"/>
    </source>
</evidence>
<proteinExistence type="inferred from homology"/>
<dbReference type="GO" id="GO:0005524">
    <property type="term" value="F:ATP binding"/>
    <property type="evidence" value="ECO:0007669"/>
    <property type="project" value="UniProtKB-KW"/>
</dbReference>
<dbReference type="GO" id="GO:0003725">
    <property type="term" value="F:double-stranded RNA binding"/>
    <property type="evidence" value="ECO:0007669"/>
    <property type="project" value="InterPro"/>
</dbReference>
<evidence type="ECO:0000256" key="7">
    <source>
        <dbReference type="ARBA" id="ARBA00022695"/>
    </source>
</evidence>
<dbReference type="Gene3D" id="3.90.870.10">
    <property type="entry name" value="DHBP synthase"/>
    <property type="match status" value="1"/>
</dbReference>
<sequence>MKKTLKISHIEKDAHKKVADVIKSGGVAIVPTETVYGFAADAFNTEAKNIIYKIKGRSYKKPLVVMTPDIESVKVLVEIPQKALKIAKKFWPGQLTLIFPTTELGKILSGGRDNLGVRIPNNVFMLKLLKEIASPVWTTSVNASGKKSAKNYKDVLEFDGVADVIVDGGKCEFSFESTVIDMVKFPYVIVRKGCLNTNEILKYI</sequence>
<evidence type="ECO:0000256" key="4">
    <source>
        <dbReference type="ARBA" id="ARBA00022490"/>
    </source>
</evidence>
<dbReference type="RefSeq" id="WP_144412050.1">
    <property type="nucleotide sequence ID" value="NZ_CP009498.1"/>
</dbReference>
<keyword evidence="6" id="KW-0819">tRNA processing</keyword>
<dbReference type="KEGG" id="epo:Epro_0954"/>
<dbReference type="InterPro" id="IPR006070">
    <property type="entry name" value="Sua5-like_dom"/>
</dbReference>
<dbReference type="STRING" id="1408281.Epro_0954"/>
<comment type="catalytic activity">
    <reaction evidence="11">
        <text>L-threonine + hydrogencarbonate + ATP = L-threonylcarbamoyladenylate + diphosphate + H2O</text>
        <dbReference type="Rhea" id="RHEA:36407"/>
        <dbReference type="ChEBI" id="CHEBI:15377"/>
        <dbReference type="ChEBI" id="CHEBI:17544"/>
        <dbReference type="ChEBI" id="CHEBI:30616"/>
        <dbReference type="ChEBI" id="CHEBI:33019"/>
        <dbReference type="ChEBI" id="CHEBI:57926"/>
        <dbReference type="ChEBI" id="CHEBI:73682"/>
        <dbReference type="EC" id="2.7.7.87"/>
    </reaction>
</comment>
<dbReference type="OrthoDB" id="9814580at2"/>
<comment type="subcellular location">
    <subcellularLocation>
        <location evidence="1">Cytoplasm</location>
    </subcellularLocation>
</comment>
<dbReference type="PROSITE" id="PS51163">
    <property type="entry name" value="YRDC"/>
    <property type="match status" value="1"/>
</dbReference>
<dbReference type="EMBL" id="CP009498">
    <property type="protein sequence ID" value="AKL98333.1"/>
    <property type="molecule type" value="Genomic_DNA"/>
</dbReference>
<dbReference type="GO" id="GO:0008033">
    <property type="term" value="P:tRNA processing"/>
    <property type="evidence" value="ECO:0007669"/>
    <property type="project" value="UniProtKB-KW"/>
</dbReference>
<gene>
    <name evidence="13" type="primary">sua</name>
    <name evidence="13" type="ORF">Epro_0954</name>
</gene>
<dbReference type="InterPro" id="IPR017945">
    <property type="entry name" value="DHBP_synth_RibB-like_a/b_dom"/>
</dbReference>
<keyword evidence="8" id="KW-0547">Nucleotide-binding</keyword>
<evidence type="ECO:0000256" key="9">
    <source>
        <dbReference type="ARBA" id="ARBA00022840"/>
    </source>
</evidence>
<dbReference type="SUPFAM" id="SSF55821">
    <property type="entry name" value="YrdC/RibB"/>
    <property type="match status" value="1"/>
</dbReference>
<name>A0A0G3WJ28_9BACT</name>
<organism evidence="13 14">
    <name type="scientific">Endomicrobium proavitum</name>
    <dbReference type="NCBI Taxonomy" id="1408281"/>
    <lineage>
        <taxon>Bacteria</taxon>
        <taxon>Pseudomonadati</taxon>
        <taxon>Elusimicrobiota</taxon>
        <taxon>Endomicrobiia</taxon>
        <taxon>Endomicrobiales</taxon>
        <taxon>Endomicrobiaceae</taxon>
        <taxon>Endomicrobium</taxon>
    </lineage>
</organism>
<dbReference type="AlphaFoldDB" id="A0A0G3WJ28"/>
<evidence type="ECO:0000256" key="8">
    <source>
        <dbReference type="ARBA" id="ARBA00022741"/>
    </source>
</evidence>
<dbReference type="GO" id="GO:0000049">
    <property type="term" value="F:tRNA binding"/>
    <property type="evidence" value="ECO:0007669"/>
    <property type="project" value="TreeGrafter"/>
</dbReference>
<evidence type="ECO:0000256" key="11">
    <source>
        <dbReference type="ARBA" id="ARBA00048366"/>
    </source>
</evidence>
<evidence type="ECO:0000256" key="10">
    <source>
        <dbReference type="ARBA" id="ARBA00029774"/>
    </source>
</evidence>
<evidence type="ECO:0000313" key="14">
    <source>
        <dbReference type="Proteomes" id="UP000035337"/>
    </source>
</evidence>
<dbReference type="GO" id="GO:0005737">
    <property type="term" value="C:cytoplasm"/>
    <property type="evidence" value="ECO:0007669"/>
    <property type="project" value="UniProtKB-SubCell"/>
</dbReference>
<keyword evidence="7" id="KW-0548">Nucleotidyltransferase</keyword>
<dbReference type="InterPro" id="IPR050156">
    <property type="entry name" value="TC-AMP_synthase_SUA5"/>
</dbReference>
<dbReference type="Proteomes" id="UP000035337">
    <property type="component" value="Chromosome"/>
</dbReference>
<dbReference type="Pfam" id="PF01300">
    <property type="entry name" value="Sua5_yciO_yrdC"/>
    <property type="match status" value="1"/>
</dbReference>
<keyword evidence="4" id="KW-0963">Cytoplasm</keyword>
<comment type="similarity">
    <text evidence="2">Belongs to the SUA5 family.</text>
</comment>
<evidence type="ECO:0000256" key="5">
    <source>
        <dbReference type="ARBA" id="ARBA00022679"/>
    </source>
</evidence>
<dbReference type="GO" id="GO:0006450">
    <property type="term" value="P:regulation of translational fidelity"/>
    <property type="evidence" value="ECO:0007669"/>
    <property type="project" value="TreeGrafter"/>
</dbReference>